<feature type="repeat" description="TPR" evidence="3">
    <location>
        <begin position="183"/>
        <end position="216"/>
    </location>
</feature>
<evidence type="ECO:0000256" key="1">
    <source>
        <dbReference type="ARBA" id="ARBA00022737"/>
    </source>
</evidence>
<evidence type="ECO:0000256" key="2">
    <source>
        <dbReference type="ARBA" id="ARBA00022803"/>
    </source>
</evidence>
<dbReference type="PANTHER" id="PTHR45641:SF19">
    <property type="entry name" value="NEPHROCYSTIN-3"/>
    <property type="match status" value="1"/>
</dbReference>
<accession>A0A941E1W2</accession>
<dbReference type="RefSeq" id="WP_121605168.1">
    <property type="nucleotide sequence ID" value="NZ_JAGSOT010000052.1"/>
</dbReference>
<dbReference type="SMART" id="SM00028">
    <property type="entry name" value="TPR"/>
    <property type="match status" value="8"/>
</dbReference>
<keyword evidence="1" id="KW-0677">Repeat</keyword>
<proteinExistence type="predicted"/>
<organism evidence="4 5">
    <name type="scientific">Virgibacillus salarius</name>
    <dbReference type="NCBI Taxonomy" id="447199"/>
    <lineage>
        <taxon>Bacteria</taxon>
        <taxon>Bacillati</taxon>
        <taxon>Bacillota</taxon>
        <taxon>Bacilli</taxon>
        <taxon>Bacillales</taxon>
        <taxon>Bacillaceae</taxon>
        <taxon>Virgibacillus</taxon>
    </lineage>
</organism>
<dbReference type="Pfam" id="PF13424">
    <property type="entry name" value="TPR_12"/>
    <property type="match status" value="1"/>
</dbReference>
<sequence>MFSNLERTEDQPNKSLTLMEEIRKQMINENNPDIKETIEEIEARLISSKEISLNEQFLMLSTVAKYYHKTNNYDKAGKYSRHALQLSKKMSVDFMQVIIETYLDYATLEREYGQRSTARMELAKLMAFLDSNDYQDGYVYGVIFSNLGKISLDEENMESSITQLEKALTYFKQAVPMTHPIISSTIHTLSDVYIQVEHYHKAIELYQELLKTYETLQDKPALAKIWLRLGEIHFYIDLKEARKMITKSIKLMDEMDAMNHLDTTKALLMLAEIDENMGNFPRAINYYKKGLKQLTSFYKENNFLVVYVYSKIGTISIKVFKLNQAKKYLEKGLELSKHFPKIRMQFLYALGKLYSNEKVYDNALIVFQEFLQRLEEDGRKKSLAYGNTLQAIAFNYLEQEMIEEAYDHYKEALSIYEHLENCMEEKGLTSIRLAYCFESIKNKDIIQAEHYYEMGFKLIEKARNQVLLEEAFTGIIEFFKRNKNVKKRRIYEDKLVKMQTTKV</sequence>
<dbReference type="PROSITE" id="PS50005">
    <property type="entry name" value="TPR"/>
    <property type="match status" value="1"/>
</dbReference>
<dbReference type="Gene3D" id="1.25.40.10">
    <property type="entry name" value="Tetratricopeptide repeat domain"/>
    <property type="match status" value="3"/>
</dbReference>
<protein>
    <submittedName>
        <fullName evidence="4">Tetratricopeptide repeat protein</fullName>
    </submittedName>
</protein>
<comment type="caution">
    <text evidence="4">The sequence shown here is derived from an EMBL/GenBank/DDBJ whole genome shotgun (WGS) entry which is preliminary data.</text>
</comment>
<keyword evidence="2 3" id="KW-0802">TPR repeat</keyword>
<dbReference type="SUPFAM" id="SSF48452">
    <property type="entry name" value="TPR-like"/>
    <property type="match status" value="3"/>
</dbReference>
<dbReference type="EMBL" id="JAGSOT010000052">
    <property type="protein sequence ID" value="MBR7797378.1"/>
    <property type="molecule type" value="Genomic_DNA"/>
</dbReference>
<evidence type="ECO:0000256" key="3">
    <source>
        <dbReference type="PROSITE-ProRule" id="PRU00339"/>
    </source>
</evidence>
<dbReference type="InterPro" id="IPR011990">
    <property type="entry name" value="TPR-like_helical_dom_sf"/>
</dbReference>
<dbReference type="Pfam" id="PF13181">
    <property type="entry name" value="TPR_8"/>
    <property type="match status" value="2"/>
</dbReference>
<gene>
    <name evidence="4" type="ORF">KCX74_15180</name>
</gene>
<reference evidence="4" key="1">
    <citation type="submission" date="2021-04" db="EMBL/GenBank/DDBJ databases">
        <title>Isolation and polyphasic classification of algal microorganism.</title>
        <authorList>
            <person name="Wang S."/>
        </authorList>
    </citation>
    <scope>NUCLEOTIDE SEQUENCE</scope>
    <source>
        <strain evidence="4">720a</strain>
    </source>
</reference>
<dbReference type="PANTHER" id="PTHR45641">
    <property type="entry name" value="TETRATRICOPEPTIDE REPEAT PROTEIN (AFU_ORTHOLOGUE AFUA_6G03870)"/>
    <property type="match status" value="1"/>
</dbReference>
<evidence type="ECO:0000313" key="4">
    <source>
        <dbReference type="EMBL" id="MBR7797378.1"/>
    </source>
</evidence>
<evidence type="ECO:0000313" key="5">
    <source>
        <dbReference type="Proteomes" id="UP000675284"/>
    </source>
</evidence>
<keyword evidence="5" id="KW-1185">Reference proteome</keyword>
<dbReference type="AlphaFoldDB" id="A0A941E1W2"/>
<dbReference type="Proteomes" id="UP000675284">
    <property type="component" value="Unassembled WGS sequence"/>
</dbReference>
<name>A0A941E1W2_9BACI</name>
<dbReference type="InterPro" id="IPR019734">
    <property type="entry name" value="TPR_rpt"/>
</dbReference>